<organism evidence="3 4">
    <name type="scientific">Hordeum vulgare subsp. vulgare</name>
    <name type="common">Domesticated barley</name>
    <dbReference type="NCBI Taxonomy" id="112509"/>
    <lineage>
        <taxon>Eukaryota</taxon>
        <taxon>Viridiplantae</taxon>
        <taxon>Streptophyta</taxon>
        <taxon>Embryophyta</taxon>
        <taxon>Tracheophyta</taxon>
        <taxon>Spermatophyta</taxon>
        <taxon>Magnoliopsida</taxon>
        <taxon>Liliopsida</taxon>
        <taxon>Poales</taxon>
        <taxon>Poaceae</taxon>
        <taxon>BOP clade</taxon>
        <taxon>Pooideae</taxon>
        <taxon>Triticodae</taxon>
        <taxon>Triticeae</taxon>
        <taxon>Hordeinae</taxon>
        <taxon>Hordeum</taxon>
    </lineage>
</organism>
<feature type="compositionally biased region" description="Basic and acidic residues" evidence="1">
    <location>
        <begin position="16"/>
        <end position="50"/>
    </location>
</feature>
<keyword evidence="4" id="KW-1185">Reference proteome</keyword>
<dbReference type="PANTHER" id="PTHR46619:SF2">
    <property type="entry name" value="XS DOMAIN PROTEIN"/>
    <property type="match status" value="1"/>
</dbReference>
<evidence type="ECO:0000259" key="2">
    <source>
        <dbReference type="Pfam" id="PF03468"/>
    </source>
</evidence>
<dbReference type="InterPro" id="IPR038588">
    <property type="entry name" value="XS_domain_sf"/>
</dbReference>
<dbReference type="KEGG" id="hvg:123451870"/>
<dbReference type="RefSeq" id="XP_044984351.1">
    <property type="nucleotide sequence ID" value="XM_045128416.1"/>
</dbReference>
<gene>
    <name evidence="3" type="primary">LOC123451870</name>
</gene>
<feature type="compositionally biased region" description="Basic and acidic residues" evidence="1">
    <location>
        <begin position="129"/>
        <end position="158"/>
    </location>
</feature>
<dbReference type="Gramene" id="HORVU.MOREX.r3.5HG0455200.1">
    <property type="protein sequence ID" value="HORVU.MOREX.r3.5HG0455200.1"/>
    <property type="gene ID" value="HORVU.MOREX.r3.5HG0455200"/>
</dbReference>
<protein>
    <recommendedName>
        <fullName evidence="2">XS domain-containing protein</fullName>
    </recommendedName>
</protein>
<evidence type="ECO:0000256" key="1">
    <source>
        <dbReference type="SAM" id="MobiDB-lite"/>
    </source>
</evidence>
<feature type="compositionally biased region" description="Acidic residues" evidence="1">
    <location>
        <begin position="756"/>
        <end position="766"/>
    </location>
</feature>
<feature type="domain" description="XS" evidence="2">
    <location>
        <begin position="885"/>
        <end position="1006"/>
    </location>
</feature>
<dbReference type="Gene3D" id="3.30.70.2890">
    <property type="entry name" value="XS domain"/>
    <property type="match status" value="1"/>
</dbReference>
<evidence type="ECO:0000313" key="4">
    <source>
        <dbReference type="Proteomes" id="UP000011116"/>
    </source>
</evidence>
<dbReference type="SMR" id="A0A8I6XVM9"/>
<dbReference type="Proteomes" id="UP000011116">
    <property type="component" value="Chromosome 5H"/>
</dbReference>
<dbReference type="GO" id="GO:0031047">
    <property type="term" value="P:regulatory ncRNA-mediated gene silencing"/>
    <property type="evidence" value="ECO:0007669"/>
    <property type="project" value="InterPro"/>
</dbReference>
<accession>A0A8I6XVM9</accession>
<feature type="compositionally biased region" description="Basic and acidic residues" evidence="1">
    <location>
        <begin position="767"/>
        <end position="781"/>
    </location>
</feature>
<feature type="region of interest" description="Disordered" evidence="1">
    <location>
        <begin position="1"/>
        <end position="171"/>
    </location>
</feature>
<dbReference type="Pfam" id="PF03468">
    <property type="entry name" value="XS"/>
    <property type="match status" value="1"/>
</dbReference>
<dbReference type="PANTHER" id="PTHR46619">
    <property type="entry name" value="RNA RECOGNITION MOTIF XS DOMAIN PROTEIN-RELATED"/>
    <property type="match status" value="1"/>
</dbReference>
<dbReference type="InterPro" id="IPR005380">
    <property type="entry name" value="XS_domain"/>
</dbReference>
<reference evidence="4" key="1">
    <citation type="journal article" date="2012" name="Nature">
        <title>A physical, genetic and functional sequence assembly of the barley genome.</title>
        <authorList>
            <consortium name="The International Barley Genome Sequencing Consortium"/>
            <person name="Mayer K.F."/>
            <person name="Waugh R."/>
            <person name="Brown J.W."/>
            <person name="Schulman A."/>
            <person name="Langridge P."/>
            <person name="Platzer M."/>
            <person name="Fincher G.B."/>
            <person name="Muehlbauer G.J."/>
            <person name="Sato K."/>
            <person name="Close T.J."/>
            <person name="Wise R.P."/>
            <person name="Stein N."/>
        </authorList>
    </citation>
    <scope>NUCLEOTIDE SEQUENCE [LARGE SCALE GENOMIC DNA]</scope>
    <source>
        <strain evidence="4">cv. Morex</strain>
    </source>
</reference>
<reference evidence="3" key="2">
    <citation type="submission" date="2020-10" db="EMBL/GenBank/DDBJ databases">
        <authorList>
            <person name="Scholz U."/>
            <person name="Mascher M."/>
            <person name="Fiebig A."/>
        </authorList>
    </citation>
    <scope>NUCLEOTIDE SEQUENCE [LARGE SCALE GENOMIC DNA]</scope>
    <source>
        <strain evidence="3">cv. Morex</strain>
    </source>
</reference>
<dbReference type="OrthoDB" id="777694at2759"/>
<reference evidence="3" key="3">
    <citation type="submission" date="2022-01" db="UniProtKB">
        <authorList>
            <consortium name="EnsemblPlants"/>
        </authorList>
    </citation>
    <scope>IDENTIFICATION</scope>
    <source>
        <strain evidence="3">subsp. vulgare</strain>
    </source>
</reference>
<dbReference type="AlphaFoldDB" id="A0A8I6XVM9"/>
<dbReference type="EnsemblPlants" id="HORVU.MOREX.r3.5HG0455200.1">
    <property type="protein sequence ID" value="HORVU.MOREX.r3.5HG0455200.1"/>
    <property type="gene ID" value="HORVU.MOREX.r3.5HG0455200"/>
</dbReference>
<feature type="compositionally biased region" description="Basic and acidic residues" evidence="1">
    <location>
        <begin position="732"/>
        <end position="755"/>
    </location>
</feature>
<feature type="compositionally biased region" description="Basic residues" evidence="1">
    <location>
        <begin position="62"/>
        <end position="79"/>
    </location>
</feature>
<proteinExistence type="predicted"/>
<dbReference type="Gramene" id="HORVU.MOREX.r2.5HG0376820.1">
    <property type="protein sequence ID" value="HORVU.MOREX.r2.5HG0376820.1"/>
    <property type="gene ID" value="HORVU.MOREX.r2.5HG0376820"/>
</dbReference>
<feature type="compositionally biased region" description="Basic residues" evidence="1">
    <location>
        <begin position="97"/>
        <end position="113"/>
    </location>
</feature>
<sequence length="1037" mass="115439">MGRRGGRGGGWVGGRGRRDERPGGGRDIRGMRDRLPNDMGIRDRRPENRPRCSAGRSPSPGYRRRRSPCQGYRPRRSPRSRSPSPGYRAGQSPRGPSPHHRLFRSRSPVHRASRSRDDDGQGDYGRVPCHQERDRCSPRGSHDGRGDRDSRGNHDGRGYRGPNRSFDIRGDCATNGRYDAPPDYMLPKDPYDQGRAAKNESVFFGGPGGRSINKEDGFCGDAAMKLRVSSTGFGRTSSMYLDSRSPPPPPPPTSLAARTMYPSVPLTETGFLTGSSTVKGVESLGAGSTRLPQDDSRFQYHDRLSGPYVGSREIERLGPGRDVRSDRDGELDMLYSSRGVYGSDTTPSMQLKRCVGSSPSGLAKGSPYRVHGGLYEPSNGYAMDDISKPDSLGHGSGHVYRFAESSLEHVSGHDDKISLDITNQTHSKYPPPTACMEYNADAYGRRGPENDTYLAFGNSRGNYSRDSRASPRHTLVSSPLTNLKDERSNTQVRLSRRMGEDAMEYNTYHTYRRDSPTGYPKPRNAHVYSRSPETYSLELARRPARQREFASSENGCQLSHREVPPMAYRRGSLGAAYSTRDMDMYQADGPLGREYYNDEIGLEHYNDEIDPYGLSPEKLSRRSCDIIDDEDGYDARYDMSSSRNVFSRIALPNNMNDEWIDADEGNHSHSNVLAHGRSKYKPISQRLSKPIVQPQVGGSAMLGRGRGGGWTKSAKKRPRVGLPQFHGGYTSERNESVRPNKFTKLSEDNQKHTEPDYEDAPDEEDLSVQKDPPEGSEEFSKQVHQAFLKFSKILNESPTVQKRYREAPKGSLSCCVCGSVARKFADIDALMSHAYHTHKPGLKTKHLGFHKALCVLMGWNWNVAPDTSKAYQSVPIEEVNAMRGDLMVWPPVVVLHNSSLTNKAKVADAKIVTIEEIEGVLADIGVACDKAKITHGRPANKSVFVAKFLPTISGFQEAMRIHDHFSSENHGKEELQQIICEKGKSPVRADKLEELLYAHIALAEDLGYLDDEIKKRCVVRSKNDIKARADATLNLES</sequence>
<feature type="region of interest" description="Disordered" evidence="1">
    <location>
        <begin position="692"/>
        <end position="781"/>
    </location>
</feature>
<dbReference type="GeneID" id="123451870"/>
<name>A0A8I6XVM9_HORVV</name>
<evidence type="ECO:0000313" key="3">
    <source>
        <dbReference type="EnsemblPlants" id="HORVU.MOREX.r3.5HG0455200.1"/>
    </source>
</evidence>